<dbReference type="PROSITE" id="PS50076">
    <property type="entry name" value="DNAJ_2"/>
    <property type="match status" value="1"/>
</dbReference>
<name>A0A5J6WYR0_9GAMM</name>
<dbReference type="InterPro" id="IPR001623">
    <property type="entry name" value="DnaJ_domain"/>
</dbReference>
<dbReference type="Gene3D" id="1.10.287.110">
    <property type="entry name" value="DnaJ domain"/>
    <property type="match status" value="1"/>
</dbReference>
<evidence type="ECO:0000256" key="1">
    <source>
        <dbReference type="ARBA" id="ARBA00023186"/>
    </source>
</evidence>
<accession>A0A5J6WYR0</accession>
<dbReference type="Pfam" id="PF12339">
    <property type="entry name" value="DNAJ_related"/>
    <property type="match status" value="1"/>
</dbReference>
<evidence type="ECO:0000259" key="2">
    <source>
        <dbReference type="PROSITE" id="PS50076"/>
    </source>
</evidence>
<dbReference type="RefSeq" id="WP_193002615.1">
    <property type="nucleotide sequence ID" value="NZ_CP040449.1"/>
</dbReference>
<dbReference type="EMBL" id="CP040449">
    <property type="protein sequence ID" value="QFI56202.1"/>
    <property type="molecule type" value="Genomic_DNA"/>
</dbReference>
<dbReference type="Proteomes" id="UP000594034">
    <property type="component" value="Chromosome"/>
</dbReference>
<dbReference type="AlphaFoldDB" id="A0A5J6WYR0"/>
<dbReference type="SUPFAM" id="SSF46565">
    <property type="entry name" value="Chaperone J-domain"/>
    <property type="match status" value="1"/>
</dbReference>
<organism evidence="3 4">
    <name type="scientific">Aeromonas simiae</name>
    <dbReference type="NCBI Taxonomy" id="218936"/>
    <lineage>
        <taxon>Bacteria</taxon>
        <taxon>Pseudomonadati</taxon>
        <taxon>Pseudomonadota</taxon>
        <taxon>Gammaproteobacteria</taxon>
        <taxon>Aeromonadales</taxon>
        <taxon>Aeromonadaceae</taxon>
        <taxon>Aeromonas</taxon>
    </lineage>
</organism>
<dbReference type="KEGG" id="asim:FE240_16890"/>
<evidence type="ECO:0000313" key="4">
    <source>
        <dbReference type="Proteomes" id="UP000594034"/>
    </source>
</evidence>
<dbReference type="InterPro" id="IPR036869">
    <property type="entry name" value="J_dom_sf"/>
</dbReference>
<evidence type="ECO:0000313" key="3">
    <source>
        <dbReference type="EMBL" id="QFI56202.1"/>
    </source>
</evidence>
<gene>
    <name evidence="3" type="ORF">FE240_16890</name>
</gene>
<keyword evidence="4" id="KW-1185">Reference proteome</keyword>
<keyword evidence="1" id="KW-0143">Chaperone</keyword>
<dbReference type="SMART" id="SM00271">
    <property type="entry name" value="DnaJ"/>
    <property type="match status" value="1"/>
</dbReference>
<sequence>MQENPLLAPLLERLGHPGRLWKLNELYADLSAANALPRLADDPAIQLYRSNFLIMNALYQLQEEWRGSGWWLQLDSMAIGLQPAGAELRPTTDAPLRDYYLDWDTFWSTDAAEIAHLLETFWLSYAGQRSDEERRRALAELGLAADVDERTLRRRWRELALRHHPDRGGDAATFIRLRLAWERAASGRPTLKE</sequence>
<dbReference type="InterPro" id="IPR021059">
    <property type="entry name" value="DnaJ-related_N"/>
</dbReference>
<reference evidence="3 4" key="1">
    <citation type="submission" date="2019-05" db="EMBL/GenBank/DDBJ databases">
        <title>OXA-830, a novel chromosomally encoded expanded-spectrum class D beta-lactamase in Aeromonas simiae.</title>
        <authorList>
            <person name="Zhou W."/>
            <person name="Chen Q."/>
        </authorList>
    </citation>
    <scope>NUCLEOTIDE SEQUENCE [LARGE SCALE GENOMIC DNA]</scope>
    <source>
        <strain evidence="3 4">A6</strain>
    </source>
</reference>
<proteinExistence type="predicted"/>
<protein>
    <submittedName>
        <fullName evidence="3">Molecular chaperone</fullName>
    </submittedName>
</protein>
<dbReference type="CDD" id="cd06257">
    <property type="entry name" value="DnaJ"/>
    <property type="match status" value="1"/>
</dbReference>
<feature type="domain" description="J" evidence="2">
    <location>
        <begin position="136"/>
        <end position="193"/>
    </location>
</feature>